<keyword evidence="5" id="KW-1185">Reference proteome</keyword>
<dbReference type="InterPro" id="IPR051933">
    <property type="entry name" value="Resuscitation_pf_RpfB"/>
</dbReference>
<dbReference type="GO" id="GO:0019867">
    <property type="term" value="C:outer membrane"/>
    <property type="evidence" value="ECO:0007669"/>
    <property type="project" value="InterPro"/>
</dbReference>
<sequence length="160" mass="17626">MVRALKVLLICALVVIAVLSMLKLIIDNDNEVELSNKNQAISNASPELRRPVLRLPSRSDKDLPRETVLEVEATAYSHTGNQTFSGTWPSAGRTIAVDPETIPIGSTVYIKGIGTRVAEDTIPRVSVNKGVAVDIFMESNEKCLEWGRRKIQLVIEKNDS</sequence>
<keyword evidence="2" id="KW-1133">Transmembrane helix</keyword>
<dbReference type="AlphaFoldDB" id="A0A1I2TIG8"/>
<dbReference type="InterPro" id="IPR059180">
    <property type="entry name" value="3D_YorM"/>
</dbReference>
<evidence type="ECO:0000256" key="2">
    <source>
        <dbReference type="SAM" id="Phobius"/>
    </source>
</evidence>
<proteinExistence type="predicted"/>
<dbReference type="STRING" id="341036.SAMN05660649_02281"/>
<dbReference type="PANTHER" id="PTHR39160">
    <property type="entry name" value="CELL WALL-BINDING PROTEIN YOCH"/>
    <property type="match status" value="1"/>
</dbReference>
<dbReference type="Gene3D" id="2.40.40.10">
    <property type="entry name" value="RlpA-like domain"/>
    <property type="match status" value="1"/>
</dbReference>
<dbReference type="GO" id="GO:0004553">
    <property type="term" value="F:hydrolase activity, hydrolyzing O-glycosyl compounds"/>
    <property type="evidence" value="ECO:0007669"/>
    <property type="project" value="InterPro"/>
</dbReference>
<feature type="domain" description="3D" evidence="3">
    <location>
        <begin position="93"/>
        <end position="154"/>
    </location>
</feature>
<feature type="transmembrane region" description="Helical" evidence="2">
    <location>
        <begin position="7"/>
        <end position="26"/>
    </location>
</feature>
<name>A0A1I2TIG8_9FIRM</name>
<evidence type="ECO:0000256" key="1">
    <source>
        <dbReference type="ARBA" id="ARBA00022729"/>
    </source>
</evidence>
<keyword evidence="2" id="KW-0472">Membrane</keyword>
<dbReference type="EMBL" id="FOOX01000007">
    <property type="protein sequence ID" value="SFG64714.1"/>
    <property type="molecule type" value="Genomic_DNA"/>
</dbReference>
<dbReference type="InterPro" id="IPR036908">
    <property type="entry name" value="RlpA-like_sf"/>
</dbReference>
<organism evidence="4 5">
    <name type="scientific">Desulfotruncus arcticus DSM 17038</name>
    <dbReference type="NCBI Taxonomy" id="1121424"/>
    <lineage>
        <taxon>Bacteria</taxon>
        <taxon>Bacillati</taxon>
        <taxon>Bacillota</taxon>
        <taxon>Clostridia</taxon>
        <taxon>Eubacteriales</taxon>
        <taxon>Desulfallaceae</taxon>
        <taxon>Desulfotruncus</taxon>
    </lineage>
</organism>
<reference evidence="5" key="1">
    <citation type="submission" date="2016-10" db="EMBL/GenBank/DDBJ databases">
        <authorList>
            <person name="Varghese N."/>
            <person name="Submissions S."/>
        </authorList>
    </citation>
    <scope>NUCLEOTIDE SEQUENCE [LARGE SCALE GENOMIC DNA]</scope>
    <source>
        <strain evidence="5">DSM 17038</strain>
    </source>
</reference>
<evidence type="ECO:0000313" key="5">
    <source>
        <dbReference type="Proteomes" id="UP000199337"/>
    </source>
</evidence>
<dbReference type="Proteomes" id="UP000199337">
    <property type="component" value="Unassembled WGS sequence"/>
</dbReference>
<keyword evidence="1" id="KW-0732">Signal</keyword>
<dbReference type="GO" id="GO:0009254">
    <property type="term" value="P:peptidoglycan turnover"/>
    <property type="evidence" value="ECO:0007669"/>
    <property type="project" value="InterPro"/>
</dbReference>
<protein>
    <submittedName>
        <fullName evidence="4">3D (Asp-Asp-Asp) domain-containing protein</fullName>
    </submittedName>
</protein>
<gene>
    <name evidence="4" type="ORF">SAMN05660649_02281</name>
</gene>
<keyword evidence="2" id="KW-0812">Transmembrane</keyword>
<dbReference type="Pfam" id="PF06725">
    <property type="entry name" value="3D"/>
    <property type="match status" value="1"/>
</dbReference>
<accession>A0A1I2TIG8</accession>
<dbReference type="PANTHER" id="PTHR39160:SF4">
    <property type="entry name" value="RESUSCITATION-PROMOTING FACTOR RPFB"/>
    <property type="match status" value="1"/>
</dbReference>
<dbReference type="InterPro" id="IPR010611">
    <property type="entry name" value="3D_dom"/>
</dbReference>
<dbReference type="CDD" id="cd14667">
    <property type="entry name" value="3D_containing_proteins"/>
    <property type="match status" value="1"/>
</dbReference>
<evidence type="ECO:0000259" key="3">
    <source>
        <dbReference type="Pfam" id="PF06725"/>
    </source>
</evidence>
<evidence type="ECO:0000313" key="4">
    <source>
        <dbReference type="EMBL" id="SFG64714.1"/>
    </source>
</evidence>